<evidence type="ECO:0008006" key="3">
    <source>
        <dbReference type="Google" id="ProtNLM"/>
    </source>
</evidence>
<reference evidence="2" key="1">
    <citation type="journal article" date="2024" name="IScience">
        <title>Strigolactones Initiate the Formation of Haustorium-like Structures in Castilleja.</title>
        <authorList>
            <person name="Buerger M."/>
            <person name="Peterson D."/>
            <person name="Chory J."/>
        </authorList>
    </citation>
    <scope>NUCLEOTIDE SEQUENCE [LARGE SCALE GENOMIC DNA]</scope>
</reference>
<dbReference type="EMBL" id="JAVIJP010000069">
    <property type="protein sequence ID" value="KAL3619419.1"/>
    <property type="molecule type" value="Genomic_DNA"/>
</dbReference>
<keyword evidence="2" id="KW-1185">Reference proteome</keyword>
<proteinExistence type="predicted"/>
<comment type="caution">
    <text evidence="1">The sequence shown here is derived from an EMBL/GenBank/DDBJ whole genome shotgun (WGS) entry which is preliminary data.</text>
</comment>
<accession>A0ABD3BQN4</accession>
<name>A0ABD3BQN4_9LAMI</name>
<dbReference type="SUPFAM" id="SSF81383">
    <property type="entry name" value="F-box domain"/>
    <property type="match status" value="1"/>
</dbReference>
<protein>
    <recommendedName>
        <fullName evidence="3">F-box domain-containing protein</fullName>
    </recommendedName>
</protein>
<dbReference type="AlphaFoldDB" id="A0ABD3BQN4"/>
<organism evidence="1 2">
    <name type="scientific">Castilleja foliolosa</name>
    <dbReference type="NCBI Taxonomy" id="1961234"/>
    <lineage>
        <taxon>Eukaryota</taxon>
        <taxon>Viridiplantae</taxon>
        <taxon>Streptophyta</taxon>
        <taxon>Embryophyta</taxon>
        <taxon>Tracheophyta</taxon>
        <taxon>Spermatophyta</taxon>
        <taxon>Magnoliopsida</taxon>
        <taxon>eudicotyledons</taxon>
        <taxon>Gunneridae</taxon>
        <taxon>Pentapetalae</taxon>
        <taxon>asterids</taxon>
        <taxon>lamiids</taxon>
        <taxon>Lamiales</taxon>
        <taxon>Orobanchaceae</taxon>
        <taxon>Pedicularideae</taxon>
        <taxon>Castillejinae</taxon>
        <taxon>Castilleja</taxon>
    </lineage>
</organism>
<dbReference type="InterPro" id="IPR036047">
    <property type="entry name" value="F-box-like_dom_sf"/>
</dbReference>
<sequence>MGSDDQKLCSDVILEILTLKTLDTCKCVSKKWNNLIYESNFKSTYRNRTNNLVGYFIQSSKQWTNCIPVFVEMLEKDKVMELWLKGNDGWTLEMAVSLSSLIGRNLHPIDFYDADIVFIESDWEVVFYKLEDRGVIRKVELGRDFEDGRNKHFEFRSDWEPVDLRGVVVRTVN</sequence>
<dbReference type="Proteomes" id="UP001632038">
    <property type="component" value="Unassembled WGS sequence"/>
</dbReference>
<evidence type="ECO:0000313" key="2">
    <source>
        <dbReference type="Proteomes" id="UP001632038"/>
    </source>
</evidence>
<gene>
    <name evidence="1" type="ORF">CASFOL_036989</name>
</gene>
<evidence type="ECO:0000313" key="1">
    <source>
        <dbReference type="EMBL" id="KAL3619419.1"/>
    </source>
</evidence>